<evidence type="ECO:0008006" key="3">
    <source>
        <dbReference type="Google" id="ProtNLM"/>
    </source>
</evidence>
<keyword evidence="2" id="KW-1185">Reference proteome</keyword>
<name>A0ABM8ZLB5_9VIBR</name>
<reference evidence="1" key="1">
    <citation type="submission" date="2021-12" db="EMBL/GenBank/DDBJ databases">
        <authorList>
            <person name="Rodrigo-Torres L."/>
            <person name="Arahal R. D."/>
            <person name="Lucena T."/>
        </authorList>
    </citation>
    <scope>NUCLEOTIDE SEQUENCE</scope>
    <source>
        <strain evidence="1">CECT 8226</strain>
    </source>
</reference>
<dbReference type="EMBL" id="CAKLCM010000003">
    <property type="protein sequence ID" value="CAH0528944.1"/>
    <property type="molecule type" value="Genomic_DNA"/>
</dbReference>
<evidence type="ECO:0000313" key="1">
    <source>
        <dbReference type="EMBL" id="CAH0528944.1"/>
    </source>
</evidence>
<organism evidence="1 2">
    <name type="scientific">Vibrio hippocampi</name>
    <dbReference type="NCBI Taxonomy" id="654686"/>
    <lineage>
        <taxon>Bacteria</taxon>
        <taxon>Pseudomonadati</taxon>
        <taxon>Pseudomonadota</taxon>
        <taxon>Gammaproteobacteria</taxon>
        <taxon>Vibrionales</taxon>
        <taxon>Vibrionaceae</taxon>
        <taxon>Vibrio</taxon>
    </lineage>
</organism>
<protein>
    <recommendedName>
        <fullName evidence="3">Cytochrome oxidase</fullName>
    </recommendedName>
</protein>
<sequence length="193" mass="21621">MKDLAHTSVSPVGVNHSPWRGRLVLIALVLFFALPFLAAKTILSQHWYQSGVTNNGELLEPRLTFEQLNLDNPLQGQQWQLGFVLPVSCEQSCQHRLYLLGQTHTALGQYQSRVTPVVYVLPNQVLPELPSSFAVVEINRQFLQSVPSQGYLIADTLGQLVMFFPPVVESQQVSQSKGLLFDLRKLLKLSRVG</sequence>
<proteinExistence type="predicted"/>
<dbReference type="Proteomes" id="UP000838160">
    <property type="component" value="Unassembled WGS sequence"/>
</dbReference>
<comment type="caution">
    <text evidence="1">The sequence shown here is derived from an EMBL/GenBank/DDBJ whole genome shotgun (WGS) entry which is preliminary data.</text>
</comment>
<gene>
    <name evidence="1" type="ORF">VHP8226_02971</name>
</gene>
<dbReference type="RefSeq" id="WP_237485830.1">
    <property type="nucleotide sequence ID" value="NZ_CAKLCM010000003.1"/>
</dbReference>
<accession>A0ABM8ZLB5</accession>
<evidence type="ECO:0000313" key="2">
    <source>
        <dbReference type="Proteomes" id="UP000838160"/>
    </source>
</evidence>